<organism evidence="1 2">
    <name type="scientific">Rubrimonas cliftonensis</name>
    <dbReference type="NCBI Taxonomy" id="89524"/>
    <lineage>
        <taxon>Bacteria</taxon>
        <taxon>Pseudomonadati</taxon>
        <taxon>Pseudomonadota</taxon>
        <taxon>Alphaproteobacteria</taxon>
        <taxon>Rhodobacterales</taxon>
        <taxon>Paracoccaceae</taxon>
        <taxon>Rubrimonas</taxon>
    </lineage>
</organism>
<dbReference type="OrthoDB" id="8481769at2"/>
<gene>
    <name evidence="1" type="ORF">SAMN05444370_10842</name>
</gene>
<evidence type="ECO:0008006" key="3">
    <source>
        <dbReference type="Google" id="ProtNLM"/>
    </source>
</evidence>
<dbReference type="EMBL" id="FNQM01000008">
    <property type="protein sequence ID" value="SEA64032.1"/>
    <property type="molecule type" value="Genomic_DNA"/>
</dbReference>
<protein>
    <recommendedName>
        <fullName evidence="3">Sulfotransferase family protein</fullName>
    </recommendedName>
</protein>
<evidence type="ECO:0000313" key="2">
    <source>
        <dbReference type="Proteomes" id="UP000198703"/>
    </source>
</evidence>
<name>A0A1H4CV98_9RHOB</name>
<proteinExistence type="predicted"/>
<evidence type="ECO:0000313" key="1">
    <source>
        <dbReference type="EMBL" id="SEA64032.1"/>
    </source>
</evidence>
<keyword evidence="2" id="KW-1185">Reference proteome</keyword>
<reference evidence="1 2" key="1">
    <citation type="submission" date="2016-10" db="EMBL/GenBank/DDBJ databases">
        <authorList>
            <person name="de Groot N.N."/>
        </authorList>
    </citation>
    <scope>NUCLEOTIDE SEQUENCE [LARGE SCALE GENOMIC DNA]</scope>
    <source>
        <strain evidence="1 2">DSM 15345</strain>
    </source>
</reference>
<dbReference type="Proteomes" id="UP000198703">
    <property type="component" value="Unassembled WGS sequence"/>
</dbReference>
<dbReference type="InterPro" id="IPR027417">
    <property type="entry name" value="P-loop_NTPase"/>
</dbReference>
<dbReference type="SUPFAM" id="SSF52540">
    <property type="entry name" value="P-loop containing nucleoside triphosphate hydrolases"/>
    <property type="match status" value="1"/>
</dbReference>
<dbReference type="RefSeq" id="WP_093254214.1">
    <property type="nucleotide sequence ID" value="NZ_FNQM01000008.1"/>
</dbReference>
<sequence length="298" mass="34021">MQPVRDWRMHLGVHKTATTHVQDLLEHNRMRLLERGVDYLPMEVNRLNQLPDLRMRHWRLWAAGAPMRRHIHAALAPLRAGPQTVVVSEENWLGPSPDALASPIYPRAWLRMRAFASLEGDGARLEVFLSLRYWETMLPSVYVQILRERVVPGGFDTVREAVRTRPPSWAAHLKRLRRAAPAVKIRVWRYEDYRSAQGHILSALCGVDVSDLEDVTPPVRTRAPHADAVPAAERLDASLPPRERNARVAELFNAPSPPGAEPFAPFDTTERKRLRALYARDIDAIAQLDGVELLRFDY</sequence>
<dbReference type="STRING" id="89524.SAMN05444370_10842"/>
<dbReference type="AlphaFoldDB" id="A0A1H4CV98"/>
<accession>A0A1H4CV98</accession>